<dbReference type="Proteomes" id="UP001347796">
    <property type="component" value="Unassembled WGS sequence"/>
</dbReference>
<feature type="region of interest" description="Disordered" evidence="1">
    <location>
        <begin position="1"/>
        <end position="55"/>
    </location>
</feature>
<organism evidence="2 3">
    <name type="scientific">Patella caerulea</name>
    <name type="common">Rayed Mediterranean limpet</name>
    <dbReference type="NCBI Taxonomy" id="87958"/>
    <lineage>
        <taxon>Eukaryota</taxon>
        <taxon>Metazoa</taxon>
        <taxon>Spiralia</taxon>
        <taxon>Lophotrochozoa</taxon>
        <taxon>Mollusca</taxon>
        <taxon>Gastropoda</taxon>
        <taxon>Patellogastropoda</taxon>
        <taxon>Patelloidea</taxon>
        <taxon>Patellidae</taxon>
        <taxon>Patella</taxon>
    </lineage>
</organism>
<gene>
    <name evidence="2" type="ORF">SNE40_018450</name>
</gene>
<dbReference type="EMBL" id="JAZGQO010000014">
    <property type="protein sequence ID" value="KAK6169933.1"/>
    <property type="molecule type" value="Genomic_DNA"/>
</dbReference>
<feature type="compositionally biased region" description="Basic and acidic residues" evidence="1">
    <location>
        <begin position="8"/>
        <end position="27"/>
    </location>
</feature>
<dbReference type="InterPro" id="IPR016197">
    <property type="entry name" value="Chromo-like_dom_sf"/>
</dbReference>
<name>A0AAN8P7W4_PATCE</name>
<comment type="caution">
    <text evidence="2">The sequence shown here is derived from an EMBL/GenBank/DDBJ whole genome shotgun (WGS) entry which is preliminary data.</text>
</comment>
<dbReference type="AlphaFoldDB" id="A0AAN8P7W4"/>
<reference evidence="2 3" key="1">
    <citation type="submission" date="2024-01" db="EMBL/GenBank/DDBJ databases">
        <title>The genome of the rayed Mediterranean limpet Patella caerulea (Linnaeus, 1758).</title>
        <authorList>
            <person name="Anh-Thu Weber A."/>
            <person name="Halstead-Nussloch G."/>
        </authorList>
    </citation>
    <scope>NUCLEOTIDE SEQUENCE [LARGE SCALE GENOMIC DNA]</scope>
    <source>
        <strain evidence="2">AATW-2023a</strain>
        <tissue evidence="2">Whole specimen</tissue>
    </source>
</reference>
<sequence>MSDNSAQEQKDHSDQIDSDSKSHDDNIAIKAGDSNQNDDIPRTTQDDDPAYFQATQPDTNLQKYLDIVKIFSCRYHHQKRQYTVKLRNQLGRVWYSEEKIDPQILEEFHKKNTLTGKRRKRSTRSRLFSRHIP</sequence>
<evidence type="ECO:0000313" key="3">
    <source>
        <dbReference type="Proteomes" id="UP001347796"/>
    </source>
</evidence>
<keyword evidence="3" id="KW-1185">Reference proteome</keyword>
<evidence type="ECO:0000313" key="2">
    <source>
        <dbReference type="EMBL" id="KAK6169933.1"/>
    </source>
</evidence>
<proteinExistence type="predicted"/>
<dbReference type="SUPFAM" id="SSF54160">
    <property type="entry name" value="Chromo domain-like"/>
    <property type="match status" value="1"/>
</dbReference>
<evidence type="ECO:0000256" key="1">
    <source>
        <dbReference type="SAM" id="MobiDB-lite"/>
    </source>
</evidence>
<accession>A0AAN8P7W4</accession>
<protein>
    <submittedName>
        <fullName evidence="2">Uncharacterized protein</fullName>
    </submittedName>
</protein>